<dbReference type="EMBL" id="CP001661">
    <property type="protein sequence ID" value="ACT17006.1"/>
    <property type="molecule type" value="Genomic_DNA"/>
</dbReference>
<dbReference type="GO" id="GO:0016829">
    <property type="term" value="F:lyase activity"/>
    <property type="evidence" value="ECO:0007669"/>
    <property type="project" value="InterPro"/>
</dbReference>
<dbReference type="HOGENOM" id="CLU_045374_0_0_7"/>
<evidence type="ECO:0000313" key="2">
    <source>
        <dbReference type="EMBL" id="ACT17006.1"/>
    </source>
</evidence>
<proteinExistence type="predicted"/>
<dbReference type="OrthoDB" id="9814961at2"/>
<dbReference type="Pfam" id="PF03559">
    <property type="entry name" value="Hexose_dehydrat"/>
    <property type="match status" value="2"/>
</dbReference>
<dbReference type="AlphaFoldDB" id="C6E1T7"/>
<sequence length="464" mass="51836">MAPESSFPLSASLAIAPEHAGWVARSLDGGVPLHDDACVEDWIGQAREACSLNKSLVPLDAVQGWQRDPITGNIRHQTGRFFSVIGVRARHRVGRHELEWDQPIIEQPEIGILGILAKPIAGTLHFCLQAKEEPGNLGGIQLSPTVQATYSNYTCAHGGGIPLFLEHFMDPHPSRLLFARLQTEDGGRFLYKSNRNMVVVAGDDFPVELPKGFIWLTLRQIAALIRSDNMVNACTRSILSALTPIDEKGAGARHEHEGLRETLQWLDDRRACTHILTRRIGLNDLHEWALDEKGFFSHLSRGFFRIVGLRVSSETREVGSWGQPILENPAPGIIGLLIRRGGRGMELLMQAKAEVGNRVTVQLGPTAQFARENYEGCPKLTKPFLFEEFTTPGRFPVLHESRQTEEGARFYREYNLHRVLVLPEGETLELPSDYRWIPLREVAFLVQLGEQVNSCARSILSCLL</sequence>
<dbReference type="STRING" id="443144.GM21_0940"/>
<accession>C6E1T7</accession>
<name>C6E1T7_GEOSM</name>
<reference evidence="2" key="1">
    <citation type="submission" date="2009-07" db="EMBL/GenBank/DDBJ databases">
        <title>Complete sequence of Geobacter sp. M21.</title>
        <authorList>
            <consortium name="US DOE Joint Genome Institute"/>
            <person name="Lucas S."/>
            <person name="Copeland A."/>
            <person name="Lapidus A."/>
            <person name="Glavina del Rio T."/>
            <person name="Dalin E."/>
            <person name="Tice H."/>
            <person name="Bruce D."/>
            <person name="Goodwin L."/>
            <person name="Pitluck S."/>
            <person name="Saunders E."/>
            <person name="Brettin T."/>
            <person name="Detter J.C."/>
            <person name="Han C."/>
            <person name="Larimer F."/>
            <person name="Land M."/>
            <person name="Hauser L."/>
            <person name="Kyrpides N."/>
            <person name="Ovchinnikova G."/>
            <person name="Lovley D."/>
        </authorList>
    </citation>
    <scope>NUCLEOTIDE SEQUENCE [LARGE SCALE GENOMIC DNA]</scope>
    <source>
        <strain evidence="2">M21</strain>
    </source>
</reference>
<organism evidence="2">
    <name type="scientific">Geobacter sp. (strain M21)</name>
    <dbReference type="NCBI Taxonomy" id="443144"/>
    <lineage>
        <taxon>Bacteria</taxon>
        <taxon>Pseudomonadati</taxon>
        <taxon>Thermodesulfobacteriota</taxon>
        <taxon>Desulfuromonadia</taxon>
        <taxon>Geobacterales</taxon>
        <taxon>Geobacteraceae</taxon>
        <taxon>Geobacter</taxon>
    </lineage>
</organism>
<feature type="domain" description="dTDP-4-dehydro-6-deoxy-alpha-D-glucopyranose 2,3-dehydratase" evidence="1">
    <location>
        <begin position="260"/>
        <end position="463"/>
    </location>
</feature>
<gene>
    <name evidence="2" type="ordered locus">GM21_0940</name>
</gene>
<protein>
    <submittedName>
        <fullName evidence="2">NDP-hexose 23-dehydratase</fullName>
    </submittedName>
</protein>
<dbReference type="InterPro" id="IPR005212">
    <property type="entry name" value="EvaA-like"/>
</dbReference>
<dbReference type="InterPro" id="IPR038153">
    <property type="entry name" value="EvaA-like_sf"/>
</dbReference>
<feature type="domain" description="dTDP-4-dehydro-6-deoxy-alpha-D-glucopyranose 2,3-dehydratase" evidence="1">
    <location>
        <begin position="37"/>
        <end position="242"/>
    </location>
</feature>
<evidence type="ECO:0000259" key="1">
    <source>
        <dbReference type="Pfam" id="PF03559"/>
    </source>
</evidence>
<dbReference type="Gene3D" id="3.90.79.40">
    <property type="entry name" value="EvaA sugar 2,3-dehydratase subunit"/>
    <property type="match status" value="2"/>
</dbReference>
<dbReference type="KEGG" id="gem:GM21_0940"/>
<dbReference type="eggNOG" id="ENOG502Z8MY">
    <property type="taxonomic scope" value="Bacteria"/>
</dbReference>